<accession>K2NYI9</accession>
<gene>
    <name evidence="1" type="ORF">I215_15566</name>
</gene>
<proteinExistence type="predicted"/>
<reference evidence="1 2" key="1">
    <citation type="journal article" date="2012" name="J. Bacteriol.">
        <title>Genome Sequence of Galbibacter marinum Type Strain ck-I2-15.</title>
        <authorList>
            <person name="Lai Q."/>
            <person name="Li C."/>
            <person name="Shao Z."/>
        </authorList>
    </citation>
    <scope>NUCLEOTIDE SEQUENCE [LARGE SCALE GENOMIC DNA]</scope>
    <source>
        <strain evidence="2">ck-I2-15</strain>
    </source>
</reference>
<organism evidence="1 2">
    <name type="scientific">Galbibacter marinus</name>
    <dbReference type="NCBI Taxonomy" id="555500"/>
    <lineage>
        <taxon>Bacteria</taxon>
        <taxon>Pseudomonadati</taxon>
        <taxon>Bacteroidota</taxon>
        <taxon>Flavobacteriia</taxon>
        <taxon>Flavobacteriales</taxon>
        <taxon>Flavobacteriaceae</taxon>
        <taxon>Galbibacter</taxon>
    </lineage>
</organism>
<keyword evidence="2" id="KW-1185">Reference proteome</keyword>
<dbReference type="Proteomes" id="UP000007364">
    <property type="component" value="Unassembled WGS sequence"/>
</dbReference>
<comment type="caution">
    <text evidence="1">The sequence shown here is derived from an EMBL/GenBank/DDBJ whole genome shotgun (WGS) entry which is preliminary data.</text>
</comment>
<dbReference type="EMBL" id="AMSG01000054">
    <property type="protein sequence ID" value="EKF53828.1"/>
    <property type="molecule type" value="Genomic_DNA"/>
</dbReference>
<dbReference type="STRING" id="555500.I215_15566"/>
<protein>
    <submittedName>
        <fullName evidence="1">Uncharacterized protein</fullName>
    </submittedName>
</protein>
<dbReference type="AlphaFoldDB" id="K2NYI9"/>
<evidence type="ECO:0000313" key="1">
    <source>
        <dbReference type="EMBL" id="EKF53828.1"/>
    </source>
</evidence>
<name>K2NYI9_9FLAO</name>
<evidence type="ECO:0000313" key="2">
    <source>
        <dbReference type="Proteomes" id="UP000007364"/>
    </source>
</evidence>
<sequence length="103" mass="11189">MPEQFFDMGDNGILVKGQGSPQINDVLRIGIHSTEEIGHALLGPDGDMKKIENLFGPGSFYHRYAFLALVSLSTVSIRRKLAVAYPVHLGTTDLDINTMSADG</sequence>